<proteinExistence type="predicted"/>
<organism evidence="2">
    <name type="scientific">Oryza nivara</name>
    <name type="common">Indian wild rice</name>
    <name type="synonym">Oryza sativa f. spontanea</name>
    <dbReference type="NCBI Taxonomy" id="4536"/>
    <lineage>
        <taxon>Eukaryota</taxon>
        <taxon>Viridiplantae</taxon>
        <taxon>Streptophyta</taxon>
        <taxon>Embryophyta</taxon>
        <taxon>Tracheophyta</taxon>
        <taxon>Spermatophyta</taxon>
        <taxon>Magnoliopsida</taxon>
        <taxon>Liliopsida</taxon>
        <taxon>Poales</taxon>
        <taxon>Poaceae</taxon>
        <taxon>BOP clade</taxon>
        <taxon>Oryzoideae</taxon>
        <taxon>Oryzeae</taxon>
        <taxon>Oryzinae</taxon>
        <taxon>Oryza</taxon>
    </lineage>
</organism>
<dbReference type="Gramene" id="ONIVA01G00770.1">
    <property type="protein sequence ID" value="ONIVA01G00770.1"/>
    <property type="gene ID" value="ONIVA01G00770"/>
</dbReference>
<protein>
    <submittedName>
        <fullName evidence="2">Uncharacterized protein</fullName>
    </submittedName>
</protein>
<name>A0A0E0FF70_ORYNI</name>
<sequence length="110" mass="11606">PTQPKPVVEGVVRQRRAGWVSRSDSGRKPNPSSLAGWLDPNLPSAPAPRLAPPCAACGGGHVQSALRQLSPRLGSPATPSARSPRWKRKQLEVCDAGNASHVLGLVESNF</sequence>
<dbReference type="AlphaFoldDB" id="A0A0E0FF70"/>
<evidence type="ECO:0000313" key="2">
    <source>
        <dbReference type="EnsemblPlants" id="ONIVA01G00770.1"/>
    </source>
</evidence>
<dbReference type="HOGENOM" id="CLU_2177552_0_0_1"/>
<reference evidence="2" key="1">
    <citation type="submission" date="2015-04" db="UniProtKB">
        <authorList>
            <consortium name="EnsemblPlants"/>
        </authorList>
    </citation>
    <scope>IDENTIFICATION</scope>
    <source>
        <strain evidence="2">SL10</strain>
    </source>
</reference>
<accession>A0A0E0FF70</accession>
<keyword evidence="3" id="KW-1185">Reference proteome</keyword>
<evidence type="ECO:0000256" key="1">
    <source>
        <dbReference type="SAM" id="MobiDB-lite"/>
    </source>
</evidence>
<evidence type="ECO:0000313" key="3">
    <source>
        <dbReference type="Proteomes" id="UP000006591"/>
    </source>
</evidence>
<feature type="region of interest" description="Disordered" evidence="1">
    <location>
        <begin position="1"/>
        <end position="45"/>
    </location>
</feature>
<dbReference type="Proteomes" id="UP000006591">
    <property type="component" value="Chromosome 1"/>
</dbReference>
<dbReference type="EnsemblPlants" id="ONIVA01G00770.1">
    <property type="protein sequence ID" value="ONIVA01G00770.1"/>
    <property type="gene ID" value="ONIVA01G00770"/>
</dbReference>
<reference evidence="2" key="2">
    <citation type="submission" date="2018-04" db="EMBL/GenBank/DDBJ databases">
        <title>OnivRS2 (Oryza nivara Reference Sequence Version 2).</title>
        <authorList>
            <person name="Zhang J."/>
            <person name="Kudrna D."/>
            <person name="Lee S."/>
            <person name="Talag J."/>
            <person name="Rajasekar S."/>
            <person name="Welchert J."/>
            <person name="Hsing Y.-I."/>
            <person name="Wing R.A."/>
        </authorList>
    </citation>
    <scope>NUCLEOTIDE SEQUENCE [LARGE SCALE GENOMIC DNA]</scope>
</reference>